<dbReference type="InterPro" id="IPR036163">
    <property type="entry name" value="HMA_dom_sf"/>
</dbReference>
<keyword evidence="2" id="KW-0479">Metal-binding</keyword>
<evidence type="ECO:0000259" key="6">
    <source>
        <dbReference type="PROSITE" id="PS50846"/>
    </source>
</evidence>
<comment type="caution">
    <text evidence="7">The sequence shown here is derived from an EMBL/GenBank/DDBJ whole genome shotgun (WGS) entry which is preliminary data.</text>
</comment>
<comment type="similarity">
    <text evidence="4">Belongs to the HIPP family.</text>
</comment>
<sequence length="245" mass="27500">MGKGNNKQQNQVEGENDVEENGKADNDNEGKKEEKKNGGGQKNAVLKVLVHCKGCSDQIYECLRGFDGVEEILIDDANNKVTVKGKNVDPMKVLARLQRKYSRNVELLHPKPKPNNDENNEPKKEKPPQMKTIVLKMNFHCEGCAQDIKKAIGSMTGIMHVEPDIKKSLVTVKGVFDPQKIVKKIADRVGRHVQVVKQQSEEKEKEGKKKNGSENTVSYPPDYHVKYVYPSLVLSDENVFSCAIM</sequence>
<keyword evidence="3" id="KW-0636">Prenylation</keyword>
<dbReference type="Proteomes" id="UP001141552">
    <property type="component" value="Unassembled WGS sequence"/>
</dbReference>
<dbReference type="GO" id="GO:0046872">
    <property type="term" value="F:metal ion binding"/>
    <property type="evidence" value="ECO:0007669"/>
    <property type="project" value="UniProtKB-KW"/>
</dbReference>
<protein>
    <recommendedName>
        <fullName evidence="6">HMA domain-containing protein</fullName>
    </recommendedName>
</protein>
<dbReference type="CDD" id="cd00371">
    <property type="entry name" value="HMA"/>
    <property type="match status" value="2"/>
</dbReference>
<evidence type="ECO:0000256" key="4">
    <source>
        <dbReference type="ARBA" id="ARBA00024045"/>
    </source>
</evidence>
<name>A0A9Q0FPG8_9ROSI</name>
<evidence type="ECO:0000256" key="1">
    <source>
        <dbReference type="ARBA" id="ARBA00022481"/>
    </source>
</evidence>
<dbReference type="OrthoDB" id="689350at2759"/>
<keyword evidence="3" id="KW-0449">Lipoprotein</keyword>
<dbReference type="AlphaFoldDB" id="A0A9Q0FPG8"/>
<evidence type="ECO:0000256" key="5">
    <source>
        <dbReference type="SAM" id="MobiDB-lite"/>
    </source>
</evidence>
<dbReference type="InterPro" id="IPR044577">
    <property type="entry name" value="HIPP4/7/8/17/18/19"/>
</dbReference>
<proteinExistence type="inferred from homology"/>
<feature type="compositionally biased region" description="Polar residues" evidence="5">
    <location>
        <begin position="1"/>
        <end position="13"/>
    </location>
</feature>
<dbReference type="InterPro" id="IPR006121">
    <property type="entry name" value="HMA_dom"/>
</dbReference>
<evidence type="ECO:0000256" key="2">
    <source>
        <dbReference type="ARBA" id="ARBA00022723"/>
    </source>
</evidence>
<organism evidence="7 8">
    <name type="scientific">Turnera subulata</name>
    <dbReference type="NCBI Taxonomy" id="218843"/>
    <lineage>
        <taxon>Eukaryota</taxon>
        <taxon>Viridiplantae</taxon>
        <taxon>Streptophyta</taxon>
        <taxon>Embryophyta</taxon>
        <taxon>Tracheophyta</taxon>
        <taxon>Spermatophyta</taxon>
        <taxon>Magnoliopsida</taxon>
        <taxon>eudicotyledons</taxon>
        <taxon>Gunneridae</taxon>
        <taxon>Pentapetalae</taxon>
        <taxon>rosids</taxon>
        <taxon>fabids</taxon>
        <taxon>Malpighiales</taxon>
        <taxon>Passifloraceae</taxon>
        <taxon>Turnera</taxon>
    </lineage>
</organism>
<dbReference type="PANTHER" id="PTHR46195:SF17">
    <property type="entry name" value="HEAVY METAL-ASSOCIATED ISOPRENYLATED PLANT PROTEIN 8"/>
    <property type="match status" value="1"/>
</dbReference>
<evidence type="ECO:0000313" key="7">
    <source>
        <dbReference type="EMBL" id="KAJ4835151.1"/>
    </source>
</evidence>
<dbReference type="EMBL" id="JAKUCV010004511">
    <property type="protein sequence ID" value="KAJ4835151.1"/>
    <property type="molecule type" value="Genomic_DNA"/>
</dbReference>
<keyword evidence="8" id="KW-1185">Reference proteome</keyword>
<evidence type="ECO:0000313" key="8">
    <source>
        <dbReference type="Proteomes" id="UP001141552"/>
    </source>
</evidence>
<feature type="region of interest" description="Disordered" evidence="5">
    <location>
        <begin position="1"/>
        <end position="40"/>
    </location>
</feature>
<feature type="domain" description="HMA" evidence="6">
    <location>
        <begin position="41"/>
        <end position="105"/>
    </location>
</feature>
<dbReference type="SUPFAM" id="SSF55008">
    <property type="entry name" value="HMA, heavy metal-associated domain"/>
    <property type="match status" value="2"/>
</dbReference>
<gene>
    <name evidence="7" type="ORF">Tsubulata_009730</name>
</gene>
<feature type="region of interest" description="Disordered" evidence="5">
    <location>
        <begin position="104"/>
        <end position="127"/>
    </location>
</feature>
<reference evidence="7" key="1">
    <citation type="submission" date="2022-02" db="EMBL/GenBank/DDBJ databases">
        <authorList>
            <person name="Henning P.M."/>
            <person name="McCubbin A.G."/>
            <person name="Shore J.S."/>
        </authorList>
    </citation>
    <scope>NUCLEOTIDE SEQUENCE</scope>
    <source>
        <strain evidence="7">F60SS</strain>
        <tissue evidence="7">Leaves</tissue>
    </source>
</reference>
<keyword evidence="1" id="KW-0488">Methylation</keyword>
<reference evidence="7" key="2">
    <citation type="journal article" date="2023" name="Plants (Basel)">
        <title>Annotation of the Turnera subulata (Passifloraceae) Draft Genome Reveals the S-Locus Evolved after the Divergence of Turneroideae from Passifloroideae in a Stepwise Manner.</title>
        <authorList>
            <person name="Henning P.M."/>
            <person name="Roalson E.H."/>
            <person name="Mir W."/>
            <person name="McCubbin A.G."/>
            <person name="Shore J.S."/>
        </authorList>
    </citation>
    <scope>NUCLEOTIDE SEQUENCE</scope>
    <source>
        <strain evidence="7">F60SS</strain>
    </source>
</reference>
<feature type="region of interest" description="Disordered" evidence="5">
    <location>
        <begin position="196"/>
        <end position="217"/>
    </location>
</feature>
<feature type="compositionally biased region" description="Basic and acidic residues" evidence="5">
    <location>
        <begin position="106"/>
        <end position="127"/>
    </location>
</feature>
<dbReference type="Pfam" id="PF00403">
    <property type="entry name" value="HMA"/>
    <property type="match status" value="1"/>
</dbReference>
<feature type="compositionally biased region" description="Basic and acidic residues" evidence="5">
    <location>
        <begin position="199"/>
        <end position="212"/>
    </location>
</feature>
<feature type="domain" description="HMA" evidence="6">
    <location>
        <begin position="130"/>
        <end position="193"/>
    </location>
</feature>
<evidence type="ECO:0000256" key="3">
    <source>
        <dbReference type="ARBA" id="ARBA00023289"/>
    </source>
</evidence>
<dbReference type="Gene3D" id="3.30.70.100">
    <property type="match status" value="2"/>
</dbReference>
<accession>A0A9Q0FPG8</accession>
<dbReference type="PANTHER" id="PTHR46195">
    <property type="entry name" value="HEAVY METAL-ASSOCIATED ISOPRENYLATED PLANT PROTEIN 7"/>
    <property type="match status" value="1"/>
</dbReference>
<dbReference type="PROSITE" id="PS50846">
    <property type="entry name" value="HMA_2"/>
    <property type="match status" value="2"/>
</dbReference>
<feature type="compositionally biased region" description="Basic and acidic residues" evidence="5">
    <location>
        <begin position="20"/>
        <end position="37"/>
    </location>
</feature>